<accession>A0A5P1F1W8</accession>
<gene>
    <name evidence="3" type="ORF">A4U43_C04F18590</name>
</gene>
<sequence>MHMTFITNMHVVKALALEELLMLQINKVYSLQEHLFVVRKVCGRRIRDDLTRNPRGETRTNCGAIMGIKLVRRIGKYSIYHFSEEHNHPLISQESVHFMPSHRKITSSDEAFLDLTANSGLSPKSAFELMGQQVGGRESLGFTKVDQKNYLRTV</sequence>
<evidence type="ECO:0000313" key="4">
    <source>
        <dbReference type="Proteomes" id="UP000243459"/>
    </source>
</evidence>
<name>A0A5P1F1W8_ASPOF</name>
<dbReference type="PANTHER" id="PTHR47718:SF2">
    <property type="entry name" value="PROTEIN FAR1-RELATED SEQUENCE 5-LIKE"/>
    <property type="match status" value="1"/>
</dbReference>
<feature type="chain" id="PRO_5024368235" description="FAR1 domain-containing protein" evidence="1">
    <location>
        <begin position="17"/>
        <end position="154"/>
    </location>
</feature>
<organism evidence="3 4">
    <name type="scientific">Asparagus officinalis</name>
    <name type="common">Garden asparagus</name>
    <dbReference type="NCBI Taxonomy" id="4686"/>
    <lineage>
        <taxon>Eukaryota</taxon>
        <taxon>Viridiplantae</taxon>
        <taxon>Streptophyta</taxon>
        <taxon>Embryophyta</taxon>
        <taxon>Tracheophyta</taxon>
        <taxon>Spermatophyta</taxon>
        <taxon>Magnoliopsida</taxon>
        <taxon>Liliopsida</taxon>
        <taxon>Asparagales</taxon>
        <taxon>Asparagaceae</taxon>
        <taxon>Asparagoideae</taxon>
        <taxon>Asparagus</taxon>
    </lineage>
</organism>
<dbReference type="Gramene" id="ONK72358">
    <property type="protein sequence ID" value="ONK72358"/>
    <property type="gene ID" value="A4U43_C04F18590"/>
</dbReference>
<feature type="domain" description="FAR1" evidence="2">
    <location>
        <begin position="45"/>
        <end position="91"/>
    </location>
</feature>
<reference evidence="4" key="1">
    <citation type="journal article" date="2017" name="Nat. Commun.">
        <title>The asparagus genome sheds light on the origin and evolution of a young Y chromosome.</title>
        <authorList>
            <person name="Harkess A."/>
            <person name="Zhou J."/>
            <person name="Xu C."/>
            <person name="Bowers J.E."/>
            <person name="Van der Hulst R."/>
            <person name="Ayyampalayam S."/>
            <person name="Mercati F."/>
            <person name="Riccardi P."/>
            <person name="McKain M.R."/>
            <person name="Kakrana A."/>
            <person name="Tang H."/>
            <person name="Ray J."/>
            <person name="Groenendijk J."/>
            <person name="Arikit S."/>
            <person name="Mathioni S.M."/>
            <person name="Nakano M."/>
            <person name="Shan H."/>
            <person name="Telgmann-Rauber A."/>
            <person name="Kanno A."/>
            <person name="Yue Z."/>
            <person name="Chen H."/>
            <person name="Li W."/>
            <person name="Chen Y."/>
            <person name="Xu X."/>
            <person name="Zhang Y."/>
            <person name="Luo S."/>
            <person name="Chen H."/>
            <person name="Gao J."/>
            <person name="Mao Z."/>
            <person name="Pires J.C."/>
            <person name="Luo M."/>
            <person name="Kudrna D."/>
            <person name="Wing R.A."/>
            <person name="Meyers B.C."/>
            <person name="Yi K."/>
            <person name="Kong H."/>
            <person name="Lavrijsen P."/>
            <person name="Sunseri F."/>
            <person name="Falavigna A."/>
            <person name="Ye Y."/>
            <person name="Leebens-Mack J.H."/>
            <person name="Chen G."/>
        </authorList>
    </citation>
    <scope>NUCLEOTIDE SEQUENCE [LARGE SCALE GENOMIC DNA]</scope>
    <source>
        <strain evidence="4">cv. DH0086</strain>
    </source>
</reference>
<dbReference type="Pfam" id="PF03101">
    <property type="entry name" value="FAR1"/>
    <property type="match status" value="1"/>
</dbReference>
<evidence type="ECO:0000256" key="1">
    <source>
        <dbReference type="SAM" id="SignalP"/>
    </source>
</evidence>
<feature type="signal peptide" evidence="1">
    <location>
        <begin position="1"/>
        <end position="16"/>
    </location>
</feature>
<protein>
    <recommendedName>
        <fullName evidence="2">FAR1 domain-containing protein</fullName>
    </recommendedName>
</protein>
<dbReference type="InterPro" id="IPR004330">
    <property type="entry name" value="FAR1_DNA_bnd_dom"/>
</dbReference>
<keyword evidence="1" id="KW-0732">Signal</keyword>
<dbReference type="EMBL" id="CM007384">
    <property type="protein sequence ID" value="ONK72358.1"/>
    <property type="molecule type" value="Genomic_DNA"/>
</dbReference>
<dbReference type="Proteomes" id="UP000243459">
    <property type="component" value="Chromosome 4"/>
</dbReference>
<proteinExistence type="predicted"/>
<keyword evidence="4" id="KW-1185">Reference proteome</keyword>
<evidence type="ECO:0000259" key="2">
    <source>
        <dbReference type="Pfam" id="PF03101"/>
    </source>
</evidence>
<dbReference type="PANTHER" id="PTHR47718">
    <property type="entry name" value="OS01G0519700 PROTEIN"/>
    <property type="match status" value="1"/>
</dbReference>
<evidence type="ECO:0000313" key="3">
    <source>
        <dbReference type="EMBL" id="ONK72358.1"/>
    </source>
</evidence>
<dbReference type="AlphaFoldDB" id="A0A5P1F1W8"/>